<dbReference type="Gene3D" id="3.30.70.360">
    <property type="match status" value="1"/>
</dbReference>
<dbReference type="GO" id="GO:0016787">
    <property type="term" value="F:hydrolase activity"/>
    <property type="evidence" value="ECO:0007669"/>
    <property type="project" value="UniProtKB-KW"/>
</dbReference>
<dbReference type="GO" id="GO:0046872">
    <property type="term" value="F:metal ion binding"/>
    <property type="evidence" value="ECO:0007669"/>
    <property type="project" value="UniProtKB-KW"/>
</dbReference>
<keyword evidence="7" id="KW-1185">Reference proteome</keyword>
<dbReference type="InterPro" id="IPR036264">
    <property type="entry name" value="Bact_exopeptidase_dim_dom"/>
</dbReference>
<keyword evidence="2" id="KW-0479">Metal-binding</keyword>
<evidence type="ECO:0000313" key="7">
    <source>
        <dbReference type="Proteomes" id="UP000050417"/>
    </source>
</evidence>
<dbReference type="PANTHER" id="PTHR43808">
    <property type="entry name" value="ACETYLORNITHINE DEACETYLASE"/>
    <property type="match status" value="1"/>
</dbReference>
<dbReference type="SUPFAM" id="SSF55031">
    <property type="entry name" value="Bacterial exopeptidase dimerisation domain"/>
    <property type="match status" value="1"/>
</dbReference>
<dbReference type="PROSITE" id="PS00758">
    <property type="entry name" value="ARGE_DAPE_CPG2_1"/>
    <property type="match status" value="1"/>
</dbReference>
<accession>A0A0P6XR13</accession>
<dbReference type="PANTHER" id="PTHR43808:SF28">
    <property type="entry name" value="[LYSW]-LYSINE_[LYSW]-ORNITHINE HYDROLASE"/>
    <property type="match status" value="1"/>
</dbReference>
<keyword evidence="3" id="KW-0378">Hydrolase</keyword>
<proteinExistence type="predicted"/>
<dbReference type="InterPro" id="IPR001261">
    <property type="entry name" value="ArgE/DapE_CS"/>
</dbReference>
<evidence type="ECO:0000256" key="3">
    <source>
        <dbReference type="ARBA" id="ARBA00022801"/>
    </source>
</evidence>
<dbReference type="InterPro" id="IPR002933">
    <property type="entry name" value="Peptidase_M20"/>
</dbReference>
<evidence type="ECO:0000256" key="4">
    <source>
        <dbReference type="ARBA" id="ARBA00022833"/>
    </source>
</evidence>
<evidence type="ECO:0000259" key="5">
    <source>
        <dbReference type="Pfam" id="PF07687"/>
    </source>
</evidence>
<dbReference type="OrthoDB" id="9792335at2"/>
<feature type="domain" description="Peptidase M20 dimerisation" evidence="5">
    <location>
        <begin position="173"/>
        <end position="274"/>
    </location>
</feature>
<dbReference type="Gene3D" id="3.40.630.10">
    <property type="entry name" value="Zn peptidases"/>
    <property type="match status" value="1"/>
</dbReference>
<dbReference type="EMBL" id="LGCL01000040">
    <property type="protein sequence ID" value="KPL72003.1"/>
    <property type="molecule type" value="Genomic_DNA"/>
</dbReference>
<dbReference type="InterPro" id="IPR050072">
    <property type="entry name" value="Peptidase_M20A"/>
</dbReference>
<dbReference type="InterPro" id="IPR011650">
    <property type="entry name" value="Peptidase_M20_dimer"/>
</dbReference>
<dbReference type="SUPFAM" id="SSF53187">
    <property type="entry name" value="Zn-dependent exopeptidases"/>
    <property type="match status" value="1"/>
</dbReference>
<sequence length="389" mass="41264">MSIEKLQGAAAEEFIQFCQTLVKIPGCTGEERAVAEAVTAQCLSMPFDRVQTDALGNVIAVRKGAADGPLVLFDGHMDVVPVESAEEWQHDPHGAEIAEGKLWGRGAADTRASLAGMIWAAGSLSKSDFRGTLVMAATVCEENVTGAALSAVLDTVQPDVVVTGEPTALRLGVAQKGRMTLFLDAQGRSAHTSTPEAGENAVDKMLDALQRLRQMELPSDADLGRSLLVLTEIISDPYPNGFSVPHGCHARLIGRTLPGESRDQVLGRVQAALQGMNGVHFHMGQLEQRTYTGHVLRVEDFLPGWRNPPGDAWQTKIRAALQAAGLPGDLYHAPCGTNASASARRGVSSFIFGPGELSQAHTVDEGVLVEDVLLGELGFRAILAACLGF</sequence>
<keyword evidence="4" id="KW-0862">Zinc</keyword>
<gene>
    <name evidence="6" type="ORF">ADN00_16015</name>
</gene>
<dbReference type="Proteomes" id="UP000050417">
    <property type="component" value="Unassembled WGS sequence"/>
</dbReference>
<comment type="cofactor">
    <cofactor evidence="1">
        <name>Zn(2+)</name>
        <dbReference type="ChEBI" id="CHEBI:29105"/>
    </cofactor>
</comment>
<dbReference type="RefSeq" id="WP_075064047.1">
    <property type="nucleotide sequence ID" value="NZ_LGCL01000040.1"/>
</dbReference>
<evidence type="ECO:0000313" key="6">
    <source>
        <dbReference type="EMBL" id="KPL72003.1"/>
    </source>
</evidence>
<comment type="caution">
    <text evidence="6">The sequence shown here is derived from an EMBL/GenBank/DDBJ whole genome shotgun (WGS) entry which is preliminary data.</text>
</comment>
<evidence type="ECO:0000256" key="2">
    <source>
        <dbReference type="ARBA" id="ARBA00022723"/>
    </source>
</evidence>
<dbReference type="AlphaFoldDB" id="A0A0P6XR13"/>
<organism evidence="6 7">
    <name type="scientific">Ornatilinea apprima</name>
    <dbReference type="NCBI Taxonomy" id="1134406"/>
    <lineage>
        <taxon>Bacteria</taxon>
        <taxon>Bacillati</taxon>
        <taxon>Chloroflexota</taxon>
        <taxon>Anaerolineae</taxon>
        <taxon>Anaerolineales</taxon>
        <taxon>Anaerolineaceae</taxon>
        <taxon>Ornatilinea</taxon>
    </lineage>
</organism>
<reference evidence="6 7" key="1">
    <citation type="submission" date="2015-07" db="EMBL/GenBank/DDBJ databases">
        <title>Genome sequence of Ornatilinea apprima DSM 23815.</title>
        <authorList>
            <person name="Hemp J."/>
            <person name="Ward L.M."/>
            <person name="Pace L.A."/>
            <person name="Fischer W.W."/>
        </authorList>
    </citation>
    <scope>NUCLEOTIDE SEQUENCE [LARGE SCALE GENOMIC DNA]</scope>
    <source>
        <strain evidence="6 7">P3M-1</strain>
    </source>
</reference>
<dbReference type="Pfam" id="PF07687">
    <property type="entry name" value="M20_dimer"/>
    <property type="match status" value="1"/>
</dbReference>
<name>A0A0P6XR13_9CHLR</name>
<dbReference type="Pfam" id="PF01546">
    <property type="entry name" value="Peptidase_M20"/>
    <property type="match status" value="1"/>
</dbReference>
<protein>
    <recommendedName>
        <fullName evidence="5">Peptidase M20 dimerisation domain-containing protein</fullName>
    </recommendedName>
</protein>
<evidence type="ECO:0000256" key="1">
    <source>
        <dbReference type="ARBA" id="ARBA00001947"/>
    </source>
</evidence>
<dbReference type="STRING" id="1134406.ADN00_16015"/>